<evidence type="ECO:0000313" key="1">
    <source>
        <dbReference type="EMBL" id="QJA92588.1"/>
    </source>
</evidence>
<protein>
    <submittedName>
        <fullName evidence="1">Uncharacterized protein</fullName>
    </submittedName>
</protein>
<organism evidence="1">
    <name type="scientific">viral metagenome</name>
    <dbReference type="NCBI Taxonomy" id="1070528"/>
    <lineage>
        <taxon>unclassified sequences</taxon>
        <taxon>metagenomes</taxon>
        <taxon>organismal metagenomes</taxon>
    </lineage>
</organism>
<reference evidence="1" key="1">
    <citation type="submission" date="2020-03" db="EMBL/GenBank/DDBJ databases">
        <title>The deep terrestrial virosphere.</title>
        <authorList>
            <person name="Holmfeldt K."/>
            <person name="Nilsson E."/>
            <person name="Simone D."/>
            <person name="Lopez-Fernandez M."/>
            <person name="Wu X."/>
            <person name="de Brujin I."/>
            <person name="Lundin D."/>
            <person name="Andersson A."/>
            <person name="Bertilsson S."/>
            <person name="Dopson M."/>
        </authorList>
    </citation>
    <scope>NUCLEOTIDE SEQUENCE</scope>
    <source>
        <strain evidence="1">MM415B04570</strain>
    </source>
</reference>
<dbReference type="EMBL" id="MT143079">
    <property type="protein sequence ID" value="QJA92588.1"/>
    <property type="molecule type" value="Genomic_DNA"/>
</dbReference>
<name>A0A6M3LHS2_9ZZZZ</name>
<proteinExistence type="predicted"/>
<sequence>MLNWHRVSLEGRKKKLQMGIPRNALFSRKPSSRKGIVKASFSSPDIFIKETKSHLVDKKSKWNWWLILKGIFNKTIKVFSRGK</sequence>
<dbReference type="AlphaFoldDB" id="A0A6M3LHS2"/>
<accession>A0A6M3LHS2</accession>
<gene>
    <name evidence="1" type="ORF">MM415B04570_0009</name>
</gene>